<dbReference type="GO" id="GO:0008233">
    <property type="term" value="F:peptidase activity"/>
    <property type="evidence" value="ECO:0007669"/>
    <property type="project" value="UniProtKB-KW"/>
</dbReference>
<comment type="caution">
    <text evidence="9">The sequence shown here is derived from an EMBL/GenBank/DDBJ whole genome shotgun (WGS) entry which is preliminary data.</text>
</comment>
<evidence type="ECO:0000256" key="3">
    <source>
        <dbReference type="ARBA" id="ARBA00022763"/>
    </source>
</evidence>
<dbReference type="GO" id="GO:0016829">
    <property type="term" value="F:lyase activity"/>
    <property type="evidence" value="ECO:0007669"/>
    <property type="project" value="UniProtKB-KW"/>
</dbReference>
<evidence type="ECO:0000313" key="10">
    <source>
        <dbReference type="Proteomes" id="UP000469430"/>
    </source>
</evidence>
<dbReference type="GO" id="GO:0006508">
    <property type="term" value="P:proteolysis"/>
    <property type="evidence" value="ECO:0007669"/>
    <property type="project" value="UniProtKB-KW"/>
</dbReference>
<protein>
    <recommendedName>
        <fullName evidence="8">Abasic site processing protein</fullName>
        <ecNumber evidence="8">3.4.-.-</ecNumber>
    </recommendedName>
</protein>
<keyword evidence="3" id="KW-0227">DNA damage</keyword>
<dbReference type="PANTHER" id="PTHR13604:SF0">
    <property type="entry name" value="ABASIC SITE PROCESSING PROTEIN HMCES"/>
    <property type="match status" value="1"/>
</dbReference>
<organism evidence="9 10">
    <name type="scientific">Croceibacterium xixiisoli</name>
    <dbReference type="NCBI Taxonomy" id="1476466"/>
    <lineage>
        <taxon>Bacteria</taxon>
        <taxon>Pseudomonadati</taxon>
        <taxon>Pseudomonadota</taxon>
        <taxon>Alphaproteobacteria</taxon>
        <taxon>Sphingomonadales</taxon>
        <taxon>Erythrobacteraceae</taxon>
        <taxon>Croceibacterium</taxon>
    </lineage>
</organism>
<proteinExistence type="inferred from homology"/>
<dbReference type="Pfam" id="PF02586">
    <property type="entry name" value="SRAP"/>
    <property type="match status" value="1"/>
</dbReference>
<dbReference type="InterPro" id="IPR003738">
    <property type="entry name" value="SRAP"/>
</dbReference>
<evidence type="ECO:0000256" key="8">
    <source>
        <dbReference type="RuleBase" id="RU364100"/>
    </source>
</evidence>
<keyword evidence="5" id="KW-0190">Covalent protein-DNA linkage</keyword>
<evidence type="ECO:0000256" key="4">
    <source>
        <dbReference type="ARBA" id="ARBA00022801"/>
    </source>
</evidence>
<gene>
    <name evidence="9" type="ORF">GRI97_07995</name>
</gene>
<evidence type="ECO:0000256" key="5">
    <source>
        <dbReference type="ARBA" id="ARBA00023124"/>
    </source>
</evidence>
<dbReference type="Gene3D" id="3.90.1680.10">
    <property type="entry name" value="SOS response associated peptidase-like"/>
    <property type="match status" value="1"/>
</dbReference>
<dbReference type="OrthoDB" id="9782620at2"/>
<evidence type="ECO:0000256" key="7">
    <source>
        <dbReference type="ARBA" id="ARBA00023239"/>
    </source>
</evidence>
<dbReference type="PANTHER" id="PTHR13604">
    <property type="entry name" value="DC12-RELATED"/>
    <property type="match status" value="1"/>
</dbReference>
<evidence type="ECO:0000256" key="6">
    <source>
        <dbReference type="ARBA" id="ARBA00023125"/>
    </source>
</evidence>
<evidence type="ECO:0000313" key="9">
    <source>
        <dbReference type="EMBL" id="MXO98927.1"/>
    </source>
</evidence>
<dbReference type="SUPFAM" id="SSF143081">
    <property type="entry name" value="BB1717-like"/>
    <property type="match status" value="1"/>
</dbReference>
<dbReference type="Proteomes" id="UP000469430">
    <property type="component" value="Unassembled WGS sequence"/>
</dbReference>
<keyword evidence="4 8" id="KW-0378">Hydrolase</keyword>
<evidence type="ECO:0000256" key="2">
    <source>
        <dbReference type="ARBA" id="ARBA00022670"/>
    </source>
</evidence>
<dbReference type="GO" id="GO:0003697">
    <property type="term" value="F:single-stranded DNA binding"/>
    <property type="evidence" value="ECO:0007669"/>
    <property type="project" value="InterPro"/>
</dbReference>
<keyword evidence="6" id="KW-0238">DNA-binding</keyword>
<keyword evidence="10" id="KW-1185">Reference proteome</keyword>
<dbReference type="GO" id="GO:0106300">
    <property type="term" value="P:protein-DNA covalent cross-linking repair"/>
    <property type="evidence" value="ECO:0007669"/>
    <property type="project" value="InterPro"/>
</dbReference>
<dbReference type="EMBL" id="WTYJ01000001">
    <property type="protein sequence ID" value="MXO98927.1"/>
    <property type="molecule type" value="Genomic_DNA"/>
</dbReference>
<keyword evidence="2 8" id="KW-0645">Protease</keyword>
<comment type="similarity">
    <text evidence="1 8">Belongs to the SOS response-associated peptidase family.</text>
</comment>
<sequence length="225" mass="25736">MCNRYRPGERDTIRSLFDARMLREFNEGPEIVHPKDPAWVVRLDQGARVMDQMIWGFPTYVRTKAGVPLKPRPTNNARIEKLDGYWRRWAEKPEHRCLIPTAAWAEAVGPAGEMTTTWLSLDGAPMFAWAGLWRDSDEWGACYTGVMTQSDERLASIHERSPVILRPGEWETWLNAPLPDIMQFDRQFPASEIKVEPTRKLWGSGKEAPLNTQGGLLPMMTGNKE</sequence>
<dbReference type="AlphaFoldDB" id="A0A6I4TVV6"/>
<name>A0A6I4TVV6_9SPHN</name>
<dbReference type="InterPro" id="IPR036590">
    <property type="entry name" value="SRAP-like"/>
</dbReference>
<accession>A0A6I4TVV6</accession>
<dbReference type="EC" id="3.4.-.-" evidence="8"/>
<evidence type="ECO:0000256" key="1">
    <source>
        <dbReference type="ARBA" id="ARBA00008136"/>
    </source>
</evidence>
<keyword evidence="7" id="KW-0456">Lyase</keyword>
<reference evidence="9 10" key="1">
    <citation type="submission" date="2019-12" db="EMBL/GenBank/DDBJ databases">
        <title>Genomic-based taxomic classification of the family Erythrobacteraceae.</title>
        <authorList>
            <person name="Xu L."/>
        </authorList>
    </citation>
    <scope>NUCLEOTIDE SEQUENCE [LARGE SCALE GENOMIC DNA]</scope>
    <source>
        <strain evidence="9 10">S36</strain>
    </source>
</reference>